<dbReference type="InterPro" id="IPR018076">
    <property type="entry name" value="T2SS_GspF_dom"/>
</dbReference>
<evidence type="ECO:0000256" key="5">
    <source>
        <dbReference type="ARBA" id="ARBA00022989"/>
    </source>
</evidence>
<dbReference type="eggNOG" id="COG1459">
    <property type="taxonomic scope" value="Bacteria"/>
</dbReference>
<organism evidence="9 10">
    <name type="scientific">Latilactobacillus fuchuensis DSM 14340 = JCM 11249</name>
    <dbReference type="NCBI Taxonomy" id="1423747"/>
    <lineage>
        <taxon>Bacteria</taxon>
        <taxon>Bacillati</taxon>
        <taxon>Bacillota</taxon>
        <taxon>Bacilli</taxon>
        <taxon>Lactobacillales</taxon>
        <taxon>Lactobacillaceae</taxon>
        <taxon>Latilactobacillus</taxon>
    </lineage>
</organism>
<keyword evidence="6 7" id="KW-0472">Membrane</keyword>
<dbReference type="Gene3D" id="1.20.81.30">
    <property type="entry name" value="Type II secretion system (T2SS), domain F"/>
    <property type="match status" value="2"/>
</dbReference>
<feature type="domain" description="Type II secretion system protein GspF" evidence="8">
    <location>
        <begin position="17"/>
        <end position="135"/>
    </location>
</feature>
<dbReference type="AlphaFoldDB" id="A0A0R1RWS5"/>
<keyword evidence="3" id="KW-1003">Cell membrane</keyword>
<dbReference type="OrthoDB" id="2145980at2"/>
<evidence type="ECO:0000256" key="2">
    <source>
        <dbReference type="ARBA" id="ARBA00005745"/>
    </source>
</evidence>
<dbReference type="InterPro" id="IPR003004">
    <property type="entry name" value="GspF/PilC"/>
</dbReference>
<feature type="transmembrane region" description="Helical" evidence="7">
    <location>
        <begin position="108"/>
        <end position="129"/>
    </location>
</feature>
<dbReference type="InterPro" id="IPR047692">
    <property type="entry name" value="T4P_ComGB"/>
</dbReference>
<feature type="transmembrane region" description="Helical" evidence="7">
    <location>
        <begin position="149"/>
        <end position="171"/>
    </location>
</feature>
<dbReference type="PANTHER" id="PTHR30012:SF0">
    <property type="entry name" value="TYPE II SECRETION SYSTEM PROTEIN F-RELATED"/>
    <property type="match status" value="1"/>
</dbReference>
<comment type="similarity">
    <text evidence="2">Belongs to the GSP F family.</text>
</comment>
<comment type="subcellular location">
    <subcellularLocation>
        <location evidence="1">Cell membrane</location>
        <topology evidence="1">Multi-pass membrane protein</topology>
    </subcellularLocation>
</comment>
<dbReference type="GO" id="GO:0005886">
    <property type="term" value="C:plasma membrane"/>
    <property type="evidence" value="ECO:0007669"/>
    <property type="project" value="UniProtKB-SubCell"/>
</dbReference>
<gene>
    <name evidence="9" type="ORF">FC69_GL000045</name>
</gene>
<name>A0A0R1RWS5_9LACO</name>
<reference evidence="9 10" key="1">
    <citation type="journal article" date="2015" name="Genome Announc.">
        <title>Expanding the biotechnology potential of lactobacilli through comparative genomics of 213 strains and associated genera.</title>
        <authorList>
            <person name="Sun Z."/>
            <person name="Harris H.M."/>
            <person name="McCann A."/>
            <person name="Guo C."/>
            <person name="Argimon S."/>
            <person name="Zhang W."/>
            <person name="Yang X."/>
            <person name="Jeffery I.B."/>
            <person name="Cooney J.C."/>
            <person name="Kagawa T.F."/>
            <person name="Liu W."/>
            <person name="Song Y."/>
            <person name="Salvetti E."/>
            <person name="Wrobel A."/>
            <person name="Rasinkangas P."/>
            <person name="Parkhill J."/>
            <person name="Rea M.C."/>
            <person name="O'Sullivan O."/>
            <person name="Ritari J."/>
            <person name="Douillard F.P."/>
            <person name="Paul Ross R."/>
            <person name="Yang R."/>
            <person name="Briner A.E."/>
            <person name="Felis G.E."/>
            <person name="de Vos W.M."/>
            <person name="Barrangou R."/>
            <person name="Klaenhammer T.R."/>
            <person name="Caufield P.W."/>
            <person name="Cui Y."/>
            <person name="Zhang H."/>
            <person name="O'Toole P.W."/>
        </authorList>
    </citation>
    <scope>NUCLEOTIDE SEQUENCE [LARGE SCALE GENOMIC DNA]</scope>
    <source>
        <strain evidence="9 10">DSM 14340</strain>
    </source>
</reference>
<evidence type="ECO:0000256" key="7">
    <source>
        <dbReference type="SAM" id="Phobius"/>
    </source>
</evidence>
<comment type="caution">
    <text evidence="9">The sequence shown here is derived from an EMBL/GenBank/DDBJ whole genome shotgun (WGS) entry which is preliminary data.</text>
</comment>
<evidence type="ECO:0000256" key="6">
    <source>
        <dbReference type="ARBA" id="ARBA00023136"/>
    </source>
</evidence>
<dbReference type="Proteomes" id="UP000051264">
    <property type="component" value="Unassembled WGS sequence"/>
</dbReference>
<proteinExistence type="inferred from homology"/>
<dbReference type="InterPro" id="IPR042094">
    <property type="entry name" value="T2SS_GspF_sf"/>
</dbReference>
<dbReference type="Pfam" id="PF00482">
    <property type="entry name" value="T2SSF"/>
    <property type="match status" value="2"/>
</dbReference>
<keyword evidence="4 7" id="KW-0812">Transmembrane</keyword>
<evidence type="ECO:0000313" key="9">
    <source>
        <dbReference type="EMBL" id="KRL58842.1"/>
    </source>
</evidence>
<evidence type="ECO:0000256" key="3">
    <source>
        <dbReference type="ARBA" id="ARBA00022475"/>
    </source>
</evidence>
<dbReference type="NCBIfam" id="NF041012">
    <property type="entry name" value="T4P_ComGB"/>
    <property type="match status" value="1"/>
</dbReference>
<keyword evidence="5 7" id="KW-1133">Transmembrane helix</keyword>
<feature type="transmembrane region" description="Helical" evidence="7">
    <location>
        <begin position="309"/>
        <end position="329"/>
    </location>
</feature>
<dbReference type="PANTHER" id="PTHR30012">
    <property type="entry name" value="GENERAL SECRETION PATHWAY PROTEIN"/>
    <property type="match status" value="1"/>
</dbReference>
<evidence type="ECO:0000256" key="4">
    <source>
        <dbReference type="ARBA" id="ARBA00022692"/>
    </source>
</evidence>
<dbReference type="EMBL" id="AZEX01000063">
    <property type="protein sequence ID" value="KRL58842.1"/>
    <property type="molecule type" value="Genomic_DNA"/>
</dbReference>
<feature type="domain" description="Type II secretion system protein GspF" evidence="8">
    <location>
        <begin position="209"/>
        <end position="327"/>
    </location>
</feature>
<dbReference type="RefSeq" id="WP_025083513.1">
    <property type="nucleotide sequence ID" value="NZ_AZEX01000063.1"/>
</dbReference>
<dbReference type="PRINTS" id="PR00812">
    <property type="entry name" value="BCTERIALGSPF"/>
</dbReference>
<evidence type="ECO:0000313" key="10">
    <source>
        <dbReference type="Proteomes" id="UP000051264"/>
    </source>
</evidence>
<protein>
    <recommendedName>
        <fullName evidence="8">Type II secretion system protein GspF domain-containing protein</fullName>
    </recommendedName>
</protein>
<dbReference type="STRING" id="1423747.FC69_GL000045"/>
<evidence type="ECO:0000259" key="8">
    <source>
        <dbReference type="Pfam" id="PF00482"/>
    </source>
</evidence>
<sequence>MTFNQHRQLANFQAELLTMLGQLLQNGFSLKQAFQFLPAVFPKQTTRLMQINQQLAAGSGLAQSLKAVGFDADVIAQIELTELQGHMGLCLSHLGQLQKIRQKRRQELLGLLAYPLFLLVFLLTLIGLLRGYLLPEIKALGQQSTGILPLTYLLIVCLILVGIGLLVGVVLHGYQRRLPVLAQLEWRFKLPFIGPVIQQYYQYYLVFDLGTCLQNGLTLTEMGQLMQKLATKSWLAAVVQQLEADLATGNSLVAHLTASSFYPLELRLILVKGNPPAQLAKEVEMLADLKYAVLQNHLKRQLSWLQPMLFILIGLIIICTYLSILLPLYQTMEGIA</sequence>
<evidence type="ECO:0000256" key="1">
    <source>
        <dbReference type="ARBA" id="ARBA00004651"/>
    </source>
</evidence>
<dbReference type="PATRIC" id="fig|1423747.3.peg.46"/>
<accession>A0A0R1RWS5</accession>